<feature type="compositionally biased region" description="Low complexity" evidence="1">
    <location>
        <begin position="461"/>
        <end position="472"/>
    </location>
</feature>
<feature type="region of interest" description="Disordered" evidence="1">
    <location>
        <begin position="262"/>
        <end position="304"/>
    </location>
</feature>
<feature type="region of interest" description="Disordered" evidence="1">
    <location>
        <begin position="461"/>
        <end position="591"/>
    </location>
</feature>
<feature type="compositionally biased region" description="Low complexity" evidence="1">
    <location>
        <begin position="553"/>
        <end position="576"/>
    </location>
</feature>
<dbReference type="OrthoDB" id="5206661at2759"/>
<gene>
    <name evidence="2" type="ORF">AK830_g2600</name>
</gene>
<evidence type="ECO:0000313" key="2">
    <source>
        <dbReference type="EMBL" id="KPM43960.1"/>
    </source>
</evidence>
<accession>A0A0P7BUX1</accession>
<reference evidence="2 3" key="1">
    <citation type="submission" date="2015-09" db="EMBL/GenBank/DDBJ databases">
        <title>Draft genome of a European isolate of the apple canker pathogen Neonectria ditissima.</title>
        <authorList>
            <person name="Gomez-Cortecero A."/>
            <person name="Harrison R.J."/>
            <person name="Armitage A.D."/>
        </authorList>
    </citation>
    <scope>NUCLEOTIDE SEQUENCE [LARGE SCALE GENOMIC DNA]</scope>
    <source>
        <strain evidence="2 3">R09/05</strain>
    </source>
</reference>
<dbReference type="EMBL" id="LKCW01000025">
    <property type="protein sequence ID" value="KPM43960.1"/>
    <property type="molecule type" value="Genomic_DNA"/>
</dbReference>
<feature type="compositionally biased region" description="Basic and acidic residues" evidence="1">
    <location>
        <begin position="277"/>
        <end position="290"/>
    </location>
</feature>
<proteinExistence type="predicted"/>
<comment type="caution">
    <text evidence="2">The sequence shown here is derived from an EMBL/GenBank/DDBJ whole genome shotgun (WGS) entry which is preliminary data.</text>
</comment>
<protein>
    <submittedName>
        <fullName evidence="2">Uncharacterized protein</fullName>
    </submittedName>
</protein>
<feature type="compositionally biased region" description="Basic and acidic residues" evidence="1">
    <location>
        <begin position="526"/>
        <end position="552"/>
    </location>
</feature>
<dbReference type="Proteomes" id="UP000050424">
    <property type="component" value="Unassembled WGS sequence"/>
</dbReference>
<feature type="compositionally biased region" description="Polar residues" evidence="1">
    <location>
        <begin position="515"/>
        <end position="525"/>
    </location>
</feature>
<feature type="compositionally biased region" description="Low complexity" evidence="1">
    <location>
        <begin position="503"/>
        <end position="514"/>
    </location>
</feature>
<dbReference type="AlphaFoldDB" id="A0A0P7BUX1"/>
<evidence type="ECO:0000313" key="3">
    <source>
        <dbReference type="Proteomes" id="UP000050424"/>
    </source>
</evidence>
<feature type="region of interest" description="Disordered" evidence="1">
    <location>
        <begin position="60"/>
        <end position="83"/>
    </location>
</feature>
<keyword evidence="3" id="KW-1185">Reference proteome</keyword>
<sequence length="591" mass="64311">MSSRAVPEVLMKKVDEYVDSLAPQIQPCITSELELFQQKTIDSLETQVVDAFRSLFNKDKDKDKAGSGGGSRSLDSAAPDSYGGQSLPFADEIAKLTRSFGTITDEAGDDLRDIFDITEGRDGPGETRSRGAGHGESPQGAKGFLSAALNVVQDHFDGNANVPGGQRFELDGLLGVLSDTVKDAARNPDEKARLISPEIKEQVGAKLREQHVPIAEQFTRIALDHIKHWLRGNTSAKDLGDGAKGEIEDQVKDLVKGLGGLFGNKKSPGEGSARGFGHRDNHGDGGERESGNSNSSGGGSSGFSKMISDKLSTGLARVHRSVRLEFRKILGAIEKQLFELLPAAFQRPLEKILGGNPFDAQLDRDAQPNADRGFGDDVKARLVAKIRGLVRKVQETLRESILAVVNGGHRKFERESWILVQGMVEQKVHKYLPKVKISVPDDIGNEGVSVGAPTASAQLGVGNQSVSSSQGGYAAPPSHASEGGYAPPPSQAPYGSYAPPPSHAQHGGQTHAQQPYNPSEQYQQHQEYRPEHQQQHQEYRPEQHQSHQEYRPDQYQPPQQSHSQQYQSNQPQGYPQNHGYQQGQHGENPPY</sequence>
<organism evidence="2 3">
    <name type="scientific">Neonectria ditissima</name>
    <dbReference type="NCBI Taxonomy" id="78410"/>
    <lineage>
        <taxon>Eukaryota</taxon>
        <taxon>Fungi</taxon>
        <taxon>Dikarya</taxon>
        <taxon>Ascomycota</taxon>
        <taxon>Pezizomycotina</taxon>
        <taxon>Sordariomycetes</taxon>
        <taxon>Hypocreomycetidae</taxon>
        <taxon>Hypocreales</taxon>
        <taxon>Nectriaceae</taxon>
        <taxon>Neonectria</taxon>
    </lineage>
</organism>
<feature type="compositionally biased region" description="Basic and acidic residues" evidence="1">
    <location>
        <begin position="115"/>
        <end position="129"/>
    </location>
</feature>
<name>A0A0P7BUX1_9HYPO</name>
<feature type="region of interest" description="Disordered" evidence="1">
    <location>
        <begin position="115"/>
        <end position="139"/>
    </location>
</feature>
<dbReference type="STRING" id="78410.A0A0P7BUX1"/>
<evidence type="ECO:0000256" key="1">
    <source>
        <dbReference type="SAM" id="MobiDB-lite"/>
    </source>
</evidence>